<keyword evidence="4" id="KW-1185">Reference proteome</keyword>
<dbReference type="InterPro" id="IPR026664">
    <property type="entry name" value="Stereocilin-rel"/>
</dbReference>
<dbReference type="PANTHER" id="PTHR23412:SF18">
    <property type="entry name" value="OTOANCORIN"/>
    <property type="match status" value="1"/>
</dbReference>
<dbReference type="Proteomes" id="UP001153292">
    <property type="component" value="Chromosome 2"/>
</dbReference>
<accession>A0ABN8B4W3</accession>
<name>A0ABN8B4W3_CHISP</name>
<evidence type="ECO:0000256" key="1">
    <source>
        <dbReference type="ARBA" id="ARBA00022729"/>
    </source>
</evidence>
<evidence type="ECO:0000256" key="2">
    <source>
        <dbReference type="ARBA" id="ARBA00023180"/>
    </source>
</evidence>
<sequence length="231" mass="26097">MTFVSQIIIAHGLTCNEVLEFPDSKKLSLAELQTLQPQETVQCLAHLGKERLLKEEADYIWQSIVTFFSGIANVPESVMILLHWVTPALTPDDYYNLTLSNVDVIQNFGFNYGLEEDQLAAIADRVREDFAGKEPEDYTFYDLIALRQILCAFNQSEIERIHPAAYREAAGTIGKLENCKPEVMQGFANLAVQPRAFGPPARWPETLIHTLGKVTEYLPQDVMSRFNKADT</sequence>
<protein>
    <submittedName>
        <fullName evidence="3">Uncharacterized protein</fullName>
    </submittedName>
</protein>
<keyword evidence="1" id="KW-0732">Signal</keyword>
<dbReference type="EMBL" id="OU963895">
    <property type="protein sequence ID" value="CAH0402179.1"/>
    <property type="molecule type" value="Genomic_DNA"/>
</dbReference>
<evidence type="ECO:0000313" key="3">
    <source>
        <dbReference type="EMBL" id="CAH0402179.1"/>
    </source>
</evidence>
<keyword evidence="2" id="KW-0325">Glycoprotein</keyword>
<organism evidence="3 4">
    <name type="scientific">Chilo suppressalis</name>
    <name type="common">Asiatic rice borer moth</name>
    <dbReference type="NCBI Taxonomy" id="168631"/>
    <lineage>
        <taxon>Eukaryota</taxon>
        <taxon>Metazoa</taxon>
        <taxon>Ecdysozoa</taxon>
        <taxon>Arthropoda</taxon>
        <taxon>Hexapoda</taxon>
        <taxon>Insecta</taxon>
        <taxon>Pterygota</taxon>
        <taxon>Neoptera</taxon>
        <taxon>Endopterygota</taxon>
        <taxon>Lepidoptera</taxon>
        <taxon>Glossata</taxon>
        <taxon>Ditrysia</taxon>
        <taxon>Pyraloidea</taxon>
        <taxon>Crambidae</taxon>
        <taxon>Crambinae</taxon>
        <taxon>Chilo</taxon>
    </lineage>
</organism>
<reference evidence="3" key="1">
    <citation type="submission" date="2021-12" db="EMBL/GenBank/DDBJ databases">
        <authorList>
            <person name="King R."/>
        </authorList>
    </citation>
    <scope>NUCLEOTIDE SEQUENCE</scope>
</reference>
<evidence type="ECO:0000313" key="4">
    <source>
        <dbReference type="Proteomes" id="UP001153292"/>
    </source>
</evidence>
<dbReference type="PANTHER" id="PTHR23412">
    <property type="entry name" value="STEREOCILIN RELATED"/>
    <property type="match status" value="1"/>
</dbReference>
<gene>
    <name evidence="3" type="ORF">CHILSU_LOCUS5419</name>
</gene>
<proteinExistence type="predicted"/>